<accession>A0A1I7ZJX0</accession>
<feature type="region of interest" description="Disordered" evidence="1">
    <location>
        <begin position="273"/>
        <end position="293"/>
    </location>
</feature>
<dbReference type="WBParaSite" id="L893_g27139.t1">
    <property type="protein sequence ID" value="L893_g27139.t1"/>
    <property type="gene ID" value="L893_g27139"/>
</dbReference>
<dbReference type="AlphaFoldDB" id="A0A1I7ZJX0"/>
<evidence type="ECO:0000256" key="1">
    <source>
        <dbReference type="SAM" id="MobiDB-lite"/>
    </source>
</evidence>
<keyword evidence="2" id="KW-1185">Reference proteome</keyword>
<name>A0A1I7ZJX0_9BILA</name>
<proteinExistence type="predicted"/>
<protein>
    <submittedName>
        <fullName evidence="3">Uncharacterized protein</fullName>
    </submittedName>
</protein>
<evidence type="ECO:0000313" key="3">
    <source>
        <dbReference type="WBParaSite" id="L893_g27139.t1"/>
    </source>
</evidence>
<sequence>MGEHVSMTHFAKWLCAFRKSPTVTRPQTQTAHNCVDKWTRHNFASYNVCEQLIAVPSGEGELRRKDALADALRVKIEVVGPFFRTPNRREVAFGRSVNAGGEPLASRRVRPKNALERVSIRVFDNKQDSDDLGGAEIAVAKPNDPHPSGGENAKKSKIHATTLFTNAARFRNDDELETPAGTRASPGITSWLLITGLIGSLENLDQMKLGSRKPKKRVCIYWFRCSRTVFLHAVTSEPSQEDEKDTDRAIEGLIHATNPAILHRIVDRDSEAESDLYSVGAQRNGNSGEEEVQ</sequence>
<organism evidence="2 3">
    <name type="scientific">Steinernema glaseri</name>
    <dbReference type="NCBI Taxonomy" id="37863"/>
    <lineage>
        <taxon>Eukaryota</taxon>
        <taxon>Metazoa</taxon>
        <taxon>Ecdysozoa</taxon>
        <taxon>Nematoda</taxon>
        <taxon>Chromadorea</taxon>
        <taxon>Rhabditida</taxon>
        <taxon>Tylenchina</taxon>
        <taxon>Panagrolaimomorpha</taxon>
        <taxon>Strongyloidoidea</taxon>
        <taxon>Steinernematidae</taxon>
        <taxon>Steinernema</taxon>
    </lineage>
</organism>
<dbReference type="Proteomes" id="UP000095287">
    <property type="component" value="Unplaced"/>
</dbReference>
<evidence type="ECO:0000313" key="2">
    <source>
        <dbReference type="Proteomes" id="UP000095287"/>
    </source>
</evidence>
<reference evidence="3" key="1">
    <citation type="submission" date="2016-11" db="UniProtKB">
        <authorList>
            <consortium name="WormBaseParasite"/>
        </authorList>
    </citation>
    <scope>IDENTIFICATION</scope>
</reference>